<dbReference type="AlphaFoldDB" id="A0A2M4AKC4"/>
<feature type="compositionally biased region" description="Polar residues" evidence="1">
    <location>
        <begin position="99"/>
        <end position="111"/>
    </location>
</feature>
<evidence type="ECO:0000313" key="2">
    <source>
        <dbReference type="EMBL" id="MBW41231.1"/>
    </source>
</evidence>
<feature type="compositionally biased region" description="Low complexity" evidence="1">
    <location>
        <begin position="262"/>
        <end position="272"/>
    </location>
</feature>
<proteinExistence type="predicted"/>
<protein>
    <submittedName>
        <fullName evidence="2">Uncharacterized protein</fullName>
    </submittedName>
</protein>
<name>A0A2M4AKC4_9DIPT</name>
<sequence>MESVSRAAKTATPDATLSPDESFTDDTSGRLVGRATQTSARPTTTKSQDLTSSPDSEPERAVIESYATLTRIPEGSDYSWTRHPRSARGSDKIIEERNPATNDSSPTNHSATQRDHTVSQSIHTSDSESHRTTASSGTSVILDSAANSQTSLLQVVHDDLELNALAATTDSHAFAAKKGAHSYHGKHHHRQRRLSDDVASVGESYGRGGTQYAVAGARDLDGGASQLSCTTLSAIMEAIKDSTESINRTISEKMRDSETMSRPRSAVSSSNSLPTASRFHSLGAHSPSPSVHASVSGGGAFHQSYSPGVISDMVREIRENSRVREEALMANMRSIMEDRSWMQNETLTRLTRDVEDLKRSFQSVRTDVDGMKTTLEGMRSEVANLGLQMNYLMAQHQLLAHPPANYTTTNFTHGQPTPSHQQPFVAGGMTLRRTVDHCLQQPHHHYYPATAAAARLSIPPDDVAGEYGAKPGGPTVYEMLPNATSHKAPSSPRTGLLVRDDIGSIHLENSTSAAANSNTTGNDCTLALHQQLQATLRVQGLYEDQIAALTRRTLSLQGEIEHSKGSARNGTSPPDSLPTASRPGPAGTTVQTSTHGAHGMVSPRDNLPYLQMLTGPVTDL</sequence>
<feature type="region of interest" description="Disordered" evidence="1">
    <location>
        <begin position="1"/>
        <end position="60"/>
    </location>
</feature>
<dbReference type="EMBL" id="GGFK01007910">
    <property type="protein sequence ID" value="MBW41231.1"/>
    <property type="molecule type" value="Transcribed_RNA"/>
</dbReference>
<feature type="compositionally biased region" description="Polar residues" evidence="1">
    <location>
        <begin position="35"/>
        <end position="55"/>
    </location>
</feature>
<feature type="region of interest" description="Disordered" evidence="1">
    <location>
        <begin position="559"/>
        <end position="608"/>
    </location>
</feature>
<feature type="region of interest" description="Disordered" evidence="1">
    <location>
        <begin position="253"/>
        <end position="296"/>
    </location>
</feature>
<feature type="compositionally biased region" description="Low complexity" evidence="1">
    <location>
        <begin position="283"/>
        <end position="295"/>
    </location>
</feature>
<reference evidence="2" key="1">
    <citation type="submission" date="2018-01" db="EMBL/GenBank/DDBJ databases">
        <title>An insight into the sialome of Amazonian anophelines.</title>
        <authorList>
            <person name="Ribeiro J.M."/>
            <person name="Scarpassa V."/>
            <person name="Calvo E."/>
        </authorList>
    </citation>
    <scope>NUCLEOTIDE SEQUENCE</scope>
    <source>
        <tissue evidence="2">Salivary glands</tissue>
    </source>
</reference>
<evidence type="ECO:0000256" key="1">
    <source>
        <dbReference type="SAM" id="MobiDB-lite"/>
    </source>
</evidence>
<feature type="compositionally biased region" description="Basic and acidic residues" evidence="1">
    <location>
        <begin position="88"/>
        <end position="98"/>
    </location>
</feature>
<organism evidence="2">
    <name type="scientific">Anopheles triannulatus</name>
    <dbReference type="NCBI Taxonomy" id="58253"/>
    <lineage>
        <taxon>Eukaryota</taxon>
        <taxon>Metazoa</taxon>
        <taxon>Ecdysozoa</taxon>
        <taxon>Arthropoda</taxon>
        <taxon>Hexapoda</taxon>
        <taxon>Insecta</taxon>
        <taxon>Pterygota</taxon>
        <taxon>Neoptera</taxon>
        <taxon>Endopterygota</taxon>
        <taxon>Diptera</taxon>
        <taxon>Nematocera</taxon>
        <taxon>Culicoidea</taxon>
        <taxon>Culicidae</taxon>
        <taxon>Anophelinae</taxon>
        <taxon>Anopheles</taxon>
    </lineage>
</organism>
<feature type="region of interest" description="Disordered" evidence="1">
    <location>
        <begin position="75"/>
        <end position="136"/>
    </location>
</feature>
<accession>A0A2M4AKC4</accession>